<dbReference type="Proteomes" id="UP000585721">
    <property type="component" value="Unassembled WGS sequence"/>
</dbReference>
<accession>A0A841GNM6</accession>
<dbReference type="EC" id="2.5.1.78" evidence="3 9"/>
<evidence type="ECO:0000256" key="5">
    <source>
        <dbReference type="ARBA" id="ARBA00022679"/>
    </source>
</evidence>
<dbReference type="SMR" id="A0A841GNM6"/>
<dbReference type="AlphaFoldDB" id="A0A841GNM6"/>
<gene>
    <name evidence="9" type="primary">ribH</name>
    <name evidence="10" type="ORF">HNR75_000955</name>
</gene>
<dbReference type="GO" id="GO:0009231">
    <property type="term" value="P:riboflavin biosynthetic process"/>
    <property type="evidence" value="ECO:0007669"/>
    <property type="project" value="UniProtKB-UniRule"/>
</dbReference>
<dbReference type="GO" id="GO:0000906">
    <property type="term" value="F:6,7-dimethyl-8-ribityllumazine synthase activity"/>
    <property type="evidence" value="ECO:0007669"/>
    <property type="project" value="UniProtKB-UniRule"/>
</dbReference>
<evidence type="ECO:0000313" key="10">
    <source>
        <dbReference type="EMBL" id="MBB6055073.1"/>
    </source>
</evidence>
<reference evidence="10 11" key="1">
    <citation type="submission" date="2020-08" db="EMBL/GenBank/DDBJ databases">
        <title>Genomic Encyclopedia of Type Strains, Phase IV (KMG-IV): sequencing the most valuable type-strain genomes for metagenomic binning, comparative biology and taxonomic classification.</title>
        <authorList>
            <person name="Goeker M."/>
        </authorList>
    </citation>
    <scope>NUCLEOTIDE SEQUENCE [LARGE SCALE GENOMIC DNA]</scope>
    <source>
        <strain evidence="10 11">DSM 22975</strain>
    </source>
</reference>
<name>A0A841GNM6_9GAMM</name>
<evidence type="ECO:0000256" key="4">
    <source>
        <dbReference type="ARBA" id="ARBA00022619"/>
    </source>
</evidence>
<dbReference type="FunFam" id="3.40.50.960:FF:000001">
    <property type="entry name" value="6,7-dimethyl-8-ribityllumazine synthase"/>
    <property type="match status" value="1"/>
</dbReference>
<dbReference type="PANTHER" id="PTHR21058:SF0">
    <property type="entry name" value="6,7-DIMETHYL-8-RIBITYLLUMAZINE SYNTHASE"/>
    <property type="match status" value="1"/>
</dbReference>
<evidence type="ECO:0000313" key="11">
    <source>
        <dbReference type="Proteomes" id="UP000585721"/>
    </source>
</evidence>
<feature type="active site" description="Proton donor" evidence="9">
    <location>
        <position position="89"/>
    </location>
</feature>
<dbReference type="EMBL" id="JACHGR010000003">
    <property type="protein sequence ID" value="MBB6055073.1"/>
    <property type="molecule type" value="Genomic_DNA"/>
</dbReference>
<dbReference type="RefSeq" id="WP_015879565.1">
    <property type="nucleotide sequence ID" value="NZ_JACHGR010000003.1"/>
</dbReference>
<keyword evidence="11" id="KW-1185">Reference proteome</keyword>
<dbReference type="CDD" id="cd09209">
    <property type="entry name" value="Lumazine_synthase-I"/>
    <property type="match status" value="1"/>
</dbReference>
<feature type="binding site" evidence="9">
    <location>
        <begin position="81"/>
        <end position="83"/>
    </location>
    <ligand>
        <name>5-amino-6-(D-ribitylamino)uracil</name>
        <dbReference type="ChEBI" id="CHEBI:15934"/>
    </ligand>
</feature>
<dbReference type="InterPro" id="IPR036467">
    <property type="entry name" value="LS/RS_sf"/>
</dbReference>
<dbReference type="NCBIfam" id="TIGR00114">
    <property type="entry name" value="lumazine-synth"/>
    <property type="match status" value="1"/>
</dbReference>
<dbReference type="UniPathway" id="UPA00275">
    <property type="reaction ID" value="UER00404"/>
</dbReference>
<feature type="binding site" evidence="9">
    <location>
        <position position="128"/>
    </location>
    <ligand>
        <name>(2S)-2-hydroxy-3-oxobutyl phosphate</name>
        <dbReference type="ChEBI" id="CHEBI:58830"/>
    </ligand>
</feature>
<feature type="binding site" evidence="9">
    <location>
        <position position="22"/>
    </location>
    <ligand>
        <name>5-amino-6-(D-ribitylamino)uracil</name>
        <dbReference type="ChEBI" id="CHEBI:15934"/>
    </ligand>
</feature>
<keyword evidence="4 9" id="KW-0686">Riboflavin biosynthesis</keyword>
<dbReference type="GO" id="GO:0005829">
    <property type="term" value="C:cytosol"/>
    <property type="evidence" value="ECO:0007669"/>
    <property type="project" value="TreeGrafter"/>
</dbReference>
<comment type="subunit">
    <text evidence="9">Forms an icosahedral capsid composed of 60 subunits, arranged as a dodecamer of pentamers.</text>
</comment>
<protein>
    <recommendedName>
        <fullName evidence="8 9">6,7-dimethyl-8-ribityllumazine synthase</fullName>
        <shortName evidence="9">DMRL synthase</shortName>
        <shortName evidence="9">LS</shortName>
        <shortName evidence="9">Lumazine synthase</shortName>
        <ecNumber evidence="3 9">2.5.1.78</ecNumber>
    </recommendedName>
</protein>
<comment type="pathway">
    <text evidence="1 9">Cofactor biosynthesis; riboflavin biosynthesis; riboflavin from 2-hydroxy-3-oxobutyl phosphate and 5-amino-6-(D-ribitylamino)uracil: step 1/2.</text>
</comment>
<dbReference type="Gene3D" id="3.40.50.960">
    <property type="entry name" value="Lumazine/riboflavin synthase"/>
    <property type="match status" value="1"/>
</dbReference>
<feature type="binding site" evidence="9">
    <location>
        <begin position="57"/>
        <end position="59"/>
    </location>
    <ligand>
        <name>5-amino-6-(D-ribitylamino)uracil</name>
        <dbReference type="ChEBI" id="CHEBI:15934"/>
    </ligand>
</feature>
<dbReference type="GO" id="GO:0009349">
    <property type="term" value="C:riboflavin synthase complex"/>
    <property type="evidence" value="ECO:0007669"/>
    <property type="project" value="UniProtKB-UniRule"/>
</dbReference>
<dbReference type="PANTHER" id="PTHR21058">
    <property type="entry name" value="6,7-DIMETHYL-8-RIBITYLLUMAZINE SYNTHASE DMRL SYNTHASE LUMAZINE SYNTHASE"/>
    <property type="match status" value="1"/>
</dbReference>
<dbReference type="InterPro" id="IPR002180">
    <property type="entry name" value="LS/RS"/>
</dbReference>
<proteinExistence type="inferred from homology"/>
<keyword evidence="5 9" id="KW-0808">Transferase</keyword>
<evidence type="ECO:0000256" key="7">
    <source>
        <dbReference type="ARBA" id="ARBA00058151"/>
    </source>
</evidence>
<dbReference type="SUPFAM" id="SSF52121">
    <property type="entry name" value="Lumazine synthase"/>
    <property type="match status" value="1"/>
</dbReference>
<evidence type="ECO:0000256" key="8">
    <source>
        <dbReference type="ARBA" id="ARBA00072606"/>
    </source>
</evidence>
<organism evidence="10 11">
    <name type="scientific">Tolumonas osonensis</name>
    <dbReference type="NCBI Taxonomy" id="675874"/>
    <lineage>
        <taxon>Bacteria</taxon>
        <taxon>Pseudomonadati</taxon>
        <taxon>Pseudomonadota</taxon>
        <taxon>Gammaproteobacteria</taxon>
        <taxon>Aeromonadales</taxon>
        <taxon>Aeromonadaceae</taxon>
        <taxon>Tolumonas</taxon>
    </lineage>
</organism>
<evidence type="ECO:0000256" key="6">
    <source>
        <dbReference type="ARBA" id="ARBA00048785"/>
    </source>
</evidence>
<comment type="similarity">
    <text evidence="2 9">Belongs to the DMRL synthase family.</text>
</comment>
<dbReference type="HAMAP" id="MF_00178">
    <property type="entry name" value="Lumazine_synth"/>
    <property type="match status" value="1"/>
</dbReference>
<feature type="binding site" evidence="9">
    <location>
        <position position="114"/>
    </location>
    <ligand>
        <name>5-amino-6-(D-ribitylamino)uracil</name>
        <dbReference type="ChEBI" id="CHEBI:15934"/>
    </ligand>
</feature>
<dbReference type="InterPro" id="IPR034964">
    <property type="entry name" value="LS"/>
</dbReference>
<comment type="function">
    <text evidence="7 9">Catalyzes the formation of 6,7-dimethyl-8-ribityllumazine by condensation of 5-amino-6-(D-ribitylamino)uracil with 3,4-dihydroxy-2-butanone 4-phosphate. This is the penultimate step in the biosynthesis of riboflavin.</text>
</comment>
<evidence type="ECO:0000256" key="9">
    <source>
        <dbReference type="HAMAP-Rule" id="MF_00178"/>
    </source>
</evidence>
<evidence type="ECO:0000256" key="1">
    <source>
        <dbReference type="ARBA" id="ARBA00004917"/>
    </source>
</evidence>
<comment type="catalytic activity">
    <reaction evidence="6 9">
        <text>(2S)-2-hydroxy-3-oxobutyl phosphate + 5-amino-6-(D-ribitylamino)uracil = 6,7-dimethyl-8-(1-D-ribityl)lumazine + phosphate + 2 H2O + H(+)</text>
        <dbReference type="Rhea" id="RHEA:26152"/>
        <dbReference type="ChEBI" id="CHEBI:15377"/>
        <dbReference type="ChEBI" id="CHEBI:15378"/>
        <dbReference type="ChEBI" id="CHEBI:15934"/>
        <dbReference type="ChEBI" id="CHEBI:43474"/>
        <dbReference type="ChEBI" id="CHEBI:58201"/>
        <dbReference type="ChEBI" id="CHEBI:58830"/>
        <dbReference type="EC" id="2.5.1.78"/>
    </reaction>
</comment>
<feature type="binding site" evidence="9">
    <location>
        <begin position="86"/>
        <end position="87"/>
    </location>
    <ligand>
        <name>(2S)-2-hydroxy-3-oxobutyl phosphate</name>
        <dbReference type="ChEBI" id="CHEBI:58830"/>
    </ligand>
</feature>
<sequence>MKVIEGVIPAPQAKIAIVVSRFNSFINDRLVEGALDTLKRQGQIADENITLVKVPGAVELPLAAKRLAKSKQFDGIVALGCVIRGGTAHFEYVSGECAKGLAQVALEAEIPVAFGVLTTENIEQAIERAGTKAGNKGVEAALSTLEMINVMNALGA</sequence>
<dbReference type="NCBIfam" id="NF000812">
    <property type="entry name" value="PRK00061.1-4"/>
    <property type="match status" value="1"/>
</dbReference>
<dbReference type="Pfam" id="PF00885">
    <property type="entry name" value="DMRL_synthase"/>
    <property type="match status" value="1"/>
</dbReference>
<comment type="caution">
    <text evidence="10">The sequence shown here is derived from an EMBL/GenBank/DDBJ whole genome shotgun (WGS) entry which is preliminary data.</text>
</comment>
<evidence type="ECO:0000256" key="2">
    <source>
        <dbReference type="ARBA" id="ARBA00007424"/>
    </source>
</evidence>
<evidence type="ECO:0000256" key="3">
    <source>
        <dbReference type="ARBA" id="ARBA00012664"/>
    </source>
</evidence>